<feature type="domain" description="HTH gntR-type" evidence="4">
    <location>
        <begin position="4"/>
        <end position="72"/>
    </location>
</feature>
<organism evidence="5 6">
    <name type="scientific">Niallia circulans</name>
    <name type="common">Bacillus circulans</name>
    <dbReference type="NCBI Taxonomy" id="1397"/>
    <lineage>
        <taxon>Bacteria</taxon>
        <taxon>Bacillati</taxon>
        <taxon>Bacillota</taxon>
        <taxon>Bacilli</taxon>
        <taxon>Bacillales</taxon>
        <taxon>Bacillaceae</taxon>
        <taxon>Niallia</taxon>
    </lineage>
</organism>
<dbReference type="InterPro" id="IPR028082">
    <property type="entry name" value="Peripla_BP_I"/>
</dbReference>
<proteinExistence type="predicted"/>
<evidence type="ECO:0000256" key="3">
    <source>
        <dbReference type="ARBA" id="ARBA00023163"/>
    </source>
</evidence>
<dbReference type="GO" id="GO:0003700">
    <property type="term" value="F:DNA-binding transcription factor activity"/>
    <property type="evidence" value="ECO:0007669"/>
    <property type="project" value="InterPro"/>
</dbReference>
<sequence length="375" mass="42568">MGRHSKKVMVMESIKDWVINGRVKPGDRIYSEYELSKLFDVSRHTVRLAIGELVDEGWLYREQGVGTFCGEPFASRKGQKIANGKNIGVMTTYLSDYIFPSIIRGMETYLTERGYSLTLVCTENDHAKERLCIRKLLDLNVDGLILEPTKSSHFNPNLDYYLELEERHIPYVMINQYYSQLSPFYLIMDDVKGGYMATDHLIQLGHETILGLFQSDDLQGVHRMQGFLQALRNERLTIAPELVVTFTTEELHAGLEEKILNTLTNRKNMPTAIVCYNDYVAVIVHKVLQKLHLSVPEDISLVGFDDTALADSPNLPLTTIAHPKSHMGIDAARRIIAAVEGKEYNLSLDDPIIYEPELVIRSSTDVVKKNRSAVF</sequence>
<dbReference type="InterPro" id="IPR046335">
    <property type="entry name" value="LacI/GalR-like_sensor"/>
</dbReference>
<gene>
    <name evidence="5" type="ORF">ABW02_13190</name>
</gene>
<dbReference type="InterPro" id="IPR036390">
    <property type="entry name" value="WH_DNA-bd_sf"/>
</dbReference>
<dbReference type="CDD" id="cd07377">
    <property type="entry name" value="WHTH_GntR"/>
    <property type="match status" value="1"/>
</dbReference>
<protein>
    <submittedName>
        <fullName evidence="5">GntR family transcriptional regulator</fullName>
    </submittedName>
</protein>
<dbReference type="Pfam" id="PF13377">
    <property type="entry name" value="Peripla_BP_3"/>
    <property type="match status" value="1"/>
</dbReference>
<evidence type="ECO:0000256" key="2">
    <source>
        <dbReference type="ARBA" id="ARBA00023125"/>
    </source>
</evidence>
<dbReference type="Gene3D" id="1.10.10.10">
    <property type="entry name" value="Winged helix-like DNA-binding domain superfamily/Winged helix DNA-binding domain"/>
    <property type="match status" value="1"/>
</dbReference>
<evidence type="ECO:0000313" key="6">
    <source>
        <dbReference type="Proteomes" id="UP000036045"/>
    </source>
</evidence>
<dbReference type="GO" id="GO:0000976">
    <property type="term" value="F:transcription cis-regulatory region binding"/>
    <property type="evidence" value="ECO:0007669"/>
    <property type="project" value="TreeGrafter"/>
</dbReference>
<comment type="caution">
    <text evidence="5">The sequence shown here is derived from an EMBL/GenBank/DDBJ whole genome shotgun (WGS) entry which is preliminary data.</text>
</comment>
<dbReference type="SMART" id="SM00345">
    <property type="entry name" value="HTH_GNTR"/>
    <property type="match status" value="1"/>
</dbReference>
<dbReference type="InterPro" id="IPR000524">
    <property type="entry name" value="Tscrpt_reg_HTH_GntR"/>
</dbReference>
<name>A0A0J1IJA8_NIACI</name>
<dbReference type="PANTHER" id="PTHR30146">
    <property type="entry name" value="LACI-RELATED TRANSCRIPTIONAL REPRESSOR"/>
    <property type="match status" value="1"/>
</dbReference>
<dbReference type="InterPro" id="IPR033532">
    <property type="entry name" value="AraR_ligand_bind_dom"/>
</dbReference>
<dbReference type="AlphaFoldDB" id="A0A0J1IJA8"/>
<dbReference type="OrthoDB" id="9813468at2"/>
<keyword evidence="2" id="KW-0238">DNA-binding</keyword>
<dbReference type="PATRIC" id="fig|1397.4.peg.757"/>
<dbReference type="SUPFAM" id="SSF53822">
    <property type="entry name" value="Periplasmic binding protein-like I"/>
    <property type="match status" value="1"/>
</dbReference>
<dbReference type="Gene3D" id="3.40.50.2300">
    <property type="match status" value="2"/>
</dbReference>
<dbReference type="PANTHER" id="PTHR30146:SF150">
    <property type="entry name" value="ARABINOSE METABOLISM TRANSCRIPTIONAL REPRESSOR"/>
    <property type="match status" value="1"/>
</dbReference>
<keyword evidence="1" id="KW-0805">Transcription regulation</keyword>
<dbReference type="PROSITE" id="PS50949">
    <property type="entry name" value="HTH_GNTR"/>
    <property type="match status" value="1"/>
</dbReference>
<keyword evidence="3" id="KW-0804">Transcription</keyword>
<keyword evidence="6" id="KW-1185">Reference proteome</keyword>
<dbReference type="Proteomes" id="UP000036045">
    <property type="component" value="Unassembled WGS sequence"/>
</dbReference>
<dbReference type="GeneID" id="56351751"/>
<dbReference type="Pfam" id="PF00392">
    <property type="entry name" value="GntR"/>
    <property type="match status" value="1"/>
</dbReference>
<evidence type="ECO:0000313" key="5">
    <source>
        <dbReference type="EMBL" id="KLV26028.1"/>
    </source>
</evidence>
<evidence type="ECO:0000256" key="1">
    <source>
        <dbReference type="ARBA" id="ARBA00023015"/>
    </source>
</evidence>
<evidence type="ECO:0000259" key="4">
    <source>
        <dbReference type="PROSITE" id="PS50949"/>
    </source>
</evidence>
<accession>A0A0J1IJA8</accession>
<dbReference type="SUPFAM" id="SSF46785">
    <property type="entry name" value="Winged helix' DNA-binding domain"/>
    <property type="match status" value="1"/>
</dbReference>
<dbReference type="RefSeq" id="WP_047942636.1">
    <property type="nucleotide sequence ID" value="NZ_CP053989.1"/>
</dbReference>
<reference evidence="5 6" key="1">
    <citation type="submission" date="2015-05" db="EMBL/GenBank/DDBJ databases">
        <title>Whole genome sequence and identification of bacterial endophytes from Costus igneus.</title>
        <authorList>
            <person name="Lee Y.P."/>
            <person name="Gan H.M."/>
            <person name="Eng W."/>
            <person name="Wheatley M.S."/>
            <person name="Caraballo A."/>
            <person name="Polter S."/>
            <person name="Savka M.A."/>
            <person name="Hudson A.O."/>
        </authorList>
    </citation>
    <scope>NUCLEOTIDE SEQUENCE [LARGE SCALE GENOMIC DNA]</scope>
    <source>
        <strain evidence="5 6">RIT379</strain>
    </source>
</reference>
<dbReference type="InterPro" id="IPR036388">
    <property type="entry name" value="WH-like_DNA-bd_sf"/>
</dbReference>
<dbReference type="CDD" id="cd01541">
    <property type="entry name" value="PBP1_AraR"/>
    <property type="match status" value="1"/>
</dbReference>
<dbReference type="EMBL" id="LDPH01000011">
    <property type="protein sequence ID" value="KLV26028.1"/>
    <property type="molecule type" value="Genomic_DNA"/>
</dbReference>